<dbReference type="GO" id="GO:0016020">
    <property type="term" value="C:membrane"/>
    <property type="evidence" value="ECO:0007669"/>
    <property type="project" value="UniProtKB-SubCell"/>
</dbReference>
<comment type="caution">
    <text evidence="7">The sequence shown here is derived from an EMBL/GenBank/DDBJ whole genome shotgun (WGS) entry which is preliminary data.</text>
</comment>
<dbReference type="EMBL" id="JAKLMC020000016">
    <property type="protein sequence ID" value="KAK5952275.1"/>
    <property type="molecule type" value="Genomic_DNA"/>
</dbReference>
<feature type="region of interest" description="Disordered" evidence="5">
    <location>
        <begin position="597"/>
        <end position="619"/>
    </location>
</feature>
<protein>
    <recommendedName>
        <fullName evidence="9">Prenylated Rab acceptor 1</fullName>
    </recommendedName>
</protein>
<keyword evidence="2 6" id="KW-0812">Transmembrane</keyword>
<gene>
    <name evidence="7" type="ORF">OHC33_006748</name>
</gene>
<feature type="compositionally biased region" description="Low complexity" evidence="5">
    <location>
        <begin position="420"/>
        <end position="435"/>
    </location>
</feature>
<dbReference type="PANTHER" id="PTHR19317">
    <property type="entry name" value="PRENYLATED RAB ACCEPTOR 1-RELATED"/>
    <property type="match status" value="1"/>
</dbReference>
<feature type="transmembrane region" description="Helical" evidence="6">
    <location>
        <begin position="65"/>
        <end position="83"/>
    </location>
</feature>
<feature type="transmembrane region" description="Helical" evidence="6">
    <location>
        <begin position="89"/>
        <end position="109"/>
    </location>
</feature>
<evidence type="ECO:0000256" key="1">
    <source>
        <dbReference type="ARBA" id="ARBA00004141"/>
    </source>
</evidence>
<evidence type="ECO:0000256" key="2">
    <source>
        <dbReference type="ARBA" id="ARBA00022692"/>
    </source>
</evidence>
<dbReference type="GO" id="GO:0005794">
    <property type="term" value="C:Golgi apparatus"/>
    <property type="evidence" value="ECO:0007669"/>
    <property type="project" value="TreeGrafter"/>
</dbReference>
<evidence type="ECO:0000256" key="5">
    <source>
        <dbReference type="SAM" id="MobiDB-lite"/>
    </source>
</evidence>
<dbReference type="AlphaFoldDB" id="A0AAN8ELP6"/>
<evidence type="ECO:0000256" key="4">
    <source>
        <dbReference type="ARBA" id="ARBA00023136"/>
    </source>
</evidence>
<keyword evidence="4 6" id="KW-0472">Membrane</keyword>
<evidence type="ECO:0000313" key="7">
    <source>
        <dbReference type="EMBL" id="KAK5952275.1"/>
    </source>
</evidence>
<feature type="region of interest" description="Disordered" evidence="5">
    <location>
        <begin position="330"/>
        <end position="577"/>
    </location>
</feature>
<dbReference type="PANTHER" id="PTHR19317:SF0">
    <property type="entry name" value="PRENYLATED RAB ACCEPTOR PROTEIN 1"/>
    <property type="match status" value="1"/>
</dbReference>
<dbReference type="Proteomes" id="UP001316803">
    <property type="component" value="Unassembled WGS sequence"/>
</dbReference>
<proteinExistence type="predicted"/>
<evidence type="ECO:0000256" key="6">
    <source>
        <dbReference type="SAM" id="Phobius"/>
    </source>
</evidence>
<name>A0AAN8ELP6_9EURO</name>
<evidence type="ECO:0000313" key="8">
    <source>
        <dbReference type="Proteomes" id="UP001316803"/>
    </source>
</evidence>
<evidence type="ECO:0000256" key="3">
    <source>
        <dbReference type="ARBA" id="ARBA00022989"/>
    </source>
</evidence>
<comment type="subcellular location">
    <subcellularLocation>
        <location evidence="1">Membrane</location>
        <topology evidence="1">Multi-pass membrane protein</topology>
    </subcellularLocation>
</comment>
<accession>A0AAN8ELP6</accession>
<evidence type="ECO:0008006" key="9">
    <source>
        <dbReference type="Google" id="ProtNLM"/>
    </source>
</evidence>
<dbReference type="InterPro" id="IPR004895">
    <property type="entry name" value="Prenylated_rab_accept_PRA1"/>
</dbReference>
<reference evidence="7 8" key="1">
    <citation type="submission" date="2022-12" db="EMBL/GenBank/DDBJ databases">
        <title>Genomic features and morphological characterization of a novel Knufia sp. strain isolated from spacecraft assembly facility.</title>
        <authorList>
            <person name="Teixeira M."/>
            <person name="Chander A.M."/>
            <person name="Stajich J.E."/>
            <person name="Venkateswaran K."/>
        </authorList>
    </citation>
    <scope>NUCLEOTIDE SEQUENCE [LARGE SCALE GENOMIC DNA]</scope>
    <source>
        <strain evidence="7 8">FJI-L2-BK-P2</strain>
    </source>
</reference>
<feature type="compositionally biased region" description="Low complexity" evidence="5">
    <location>
        <begin position="559"/>
        <end position="569"/>
    </location>
</feature>
<sequence length="619" mass="68947">MSRLNIPIDMLTSRLNLSERFEGVRSQSIGQRFSNLKPIAEFFDFKRLGKPRDFADVQARVNYNLGYFSSNYAVVFVMLSIYALLTNKWLLFDIIFVSVSMWIVGKLGGRDLEIGNFRATTSQLYTGIACVSIPIAIFAGPIGTFLWLVGASGVTILGGGLGGRPRTPYDVPRWGRPPGARLGRNRGGYGGYGAHQSWNENDDERFQELATEDEDQFLRPEPRDAYEEDGRLHSDELLFDGLDYSNARYGGHRRSDDPYYDGSEFSENEEYYSDYPLRREGSRQSVLIEKEEDLVARALGRIARARALGKTNVKLSPAEIDALDRLERSKVQQKITQPPAKPSPQSKKAGKLKAIEASKKKRSDSPKARPVEGRFRNRSNASNRSARDDRDDLVSYPLPQDPDYGYVGRAADPRAVPYQGSPLRPGGSRSNSSNNIRQMAGGPPVYAPYYQGQRYVSMPEGPYHRRVESAQNRLRADSALSDSRSRSRSGSWRQIPLDQLPNPNQAGRAPRFDPSDPRYSSPNRRIVSGPPAGYGPPPRRQSDEMYLPDDTEVLSYMVSGSSRSNSDSDGSYHDRPVEVNVQEKPGTKTGYAIKTRSAAAASGSKTAAKSNAKASIRRR</sequence>
<dbReference type="Pfam" id="PF03208">
    <property type="entry name" value="PRA1"/>
    <property type="match status" value="1"/>
</dbReference>
<feature type="compositionally biased region" description="Basic and acidic residues" evidence="5">
    <location>
        <begin position="353"/>
        <end position="375"/>
    </location>
</feature>
<organism evidence="7 8">
    <name type="scientific">Knufia fluminis</name>
    <dbReference type="NCBI Taxonomy" id="191047"/>
    <lineage>
        <taxon>Eukaryota</taxon>
        <taxon>Fungi</taxon>
        <taxon>Dikarya</taxon>
        <taxon>Ascomycota</taxon>
        <taxon>Pezizomycotina</taxon>
        <taxon>Eurotiomycetes</taxon>
        <taxon>Chaetothyriomycetidae</taxon>
        <taxon>Chaetothyriales</taxon>
        <taxon>Trichomeriaceae</taxon>
        <taxon>Knufia</taxon>
    </lineage>
</organism>
<keyword evidence="8" id="KW-1185">Reference proteome</keyword>
<keyword evidence="3 6" id="KW-1133">Transmembrane helix</keyword>